<accession>A0A175VFY1</accession>
<organism evidence="2 3">
    <name type="scientific">Aeromonas enteropelogenes</name>
    <name type="common">Aeromonas trota</name>
    <dbReference type="NCBI Taxonomy" id="29489"/>
    <lineage>
        <taxon>Bacteria</taxon>
        <taxon>Pseudomonadati</taxon>
        <taxon>Pseudomonadota</taxon>
        <taxon>Gammaproteobacteria</taxon>
        <taxon>Aeromonadales</taxon>
        <taxon>Aeromonadaceae</taxon>
        <taxon>Aeromonas</taxon>
    </lineage>
</organism>
<keyword evidence="1" id="KW-0472">Membrane</keyword>
<protein>
    <recommendedName>
        <fullName evidence="4">DUF417 domain-containing protein</fullName>
    </recommendedName>
</protein>
<dbReference type="EMBL" id="JMGO02000008">
    <property type="protein sequence ID" value="KXU79541.1"/>
    <property type="molecule type" value="Genomic_DNA"/>
</dbReference>
<evidence type="ECO:0000256" key="1">
    <source>
        <dbReference type="SAM" id="Phobius"/>
    </source>
</evidence>
<feature type="transmembrane region" description="Helical" evidence="1">
    <location>
        <begin position="89"/>
        <end position="107"/>
    </location>
</feature>
<dbReference type="Proteomes" id="UP000078435">
    <property type="component" value="Unassembled WGS sequence"/>
</dbReference>
<reference evidence="2 3" key="1">
    <citation type="submission" date="2016-02" db="EMBL/GenBank/DDBJ databases">
        <title>Draft genome sequence of Aeromonas trota strain 1999lcr isolated from cerebrospinal fluid (CSF).</title>
        <authorList>
            <person name="Dallagassa C.B."/>
            <person name="Prediger K.C."/>
            <person name="Weiss V.A."/>
            <person name="Assis F.E."/>
            <person name="Baura V."/>
            <person name="Cruz L.M."/>
            <person name="Souza E.M."/>
            <person name="Pedrosa F.O."/>
            <person name="Fadel-Picheth C.M."/>
        </authorList>
    </citation>
    <scope>NUCLEOTIDE SEQUENCE [LARGE SCALE GENOMIC DNA]</scope>
    <source>
        <strain evidence="2 3">1999lcr</strain>
    </source>
</reference>
<dbReference type="AlphaFoldDB" id="A0A175VFY1"/>
<feature type="transmembrane region" description="Helical" evidence="1">
    <location>
        <begin position="113"/>
        <end position="133"/>
    </location>
</feature>
<evidence type="ECO:0000313" key="3">
    <source>
        <dbReference type="Proteomes" id="UP000078435"/>
    </source>
</evidence>
<dbReference type="GO" id="GO:1901530">
    <property type="term" value="P:response to hypochlorite"/>
    <property type="evidence" value="ECO:0007669"/>
    <property type="project" value="TreeGrafter"/>
</dbReference>
<gene>
    <name evidence="2" type="ORF">LCR_17740</name>
</gene>
<keyword evidence="1" id="KW-1133">Transmembrane helix</keyword>
<dbReference type="PANTHER" id="PTHR40106:SF1">
    <property type="entry name" value="INNER MEMBRANE PROTEIN RCLC"/>
    <property type="match status" value="1"/>
</dbReference>
<sequence length="146" mass="15971">MQQHDKGFLIALAGVVLTLLWIGVFKFTPTEAAAIKPLVASHPLMSWLYGPLSEQGVSNLIGLAEIVIAIGLIVGLWQPRIGYWSSMGAIVTFLVTLSFLLTLTGVWKVVDGVPVTEFFIFKDLVFLGVVLHYQHRIRASLPARAA</sequence>
<evidence type="ECO:0008006" key="4">
    <source>
        <dbReference type="Google" id="ProtNLM"/>
    </source>
</evidence>
<evidence type="ECO:0000313" key="2">
    <source>
        <dbReference type="EMBL" id="KXU79541.1"/>
    </source>
</evidence>
<dbReference type="RefSeq" id="WP_026457321.1">
    <property type="nucleotide sequence ID" value="NZ_JAAKKI010000010.1"/>
</dbReference>
<dbReference type="PANTHER" id="PTHR40106">
    <property type="entry name" value="INNER MEMBRANE PROTEIN RCLC"/>
    <property type="match status" value="1"/>
</dbReference>
<dbReference type="InterPro" id="IPR007339">
    <property type="entry name" value="RclC-like"/>
</dbReference>
<dbReference type="GO" id="GO:0005886">
    <property type="term" value="C:plasma membrane"/>
    <property type="evidence" value="ECO:0007669"/>
    <property type="project" value="TreeGrafter"/>
</dbReference>
<dbReference type="STRING" id="29489.VL01_13380"/>
<dbReference type="InterPro" id="IPR016865">
    <property type="entry name" value="RclC"/>
</dbReference>
<name>A0A175VFY1_AEREN</name>
<dbReference type="PIRSF" id="PIRSF028065">
    <property type="entry name" value="UCP028065"/>
    <property type="match status" value="1"/>
</dbReference>
<dbReference type="OrthoDB" id="1118972at2"/>
<keyword evidence="1" id="KW-0812">Transmembrane</keyword>
<comment type="caution">
    <text evidence="2">The sequence shown here is derived from an EMBL/GenBank/DDBJ whole genome shotgun (WGS) entry which is preliminary data.</text>
</comment>
<feature type="transmembrane region" description="Helical" evidence="1">
    <location>
        <begin position="56"/>
        <end position="77"/>
    </location>
</feature>
<proteinExistence type="predicted"/>
<dbReference type="Pfam" id="PF04224">
    <property type="entry name" value="DUF417"/>
    <property type="match status" value="1"/>
</dbReference>